<evidence type="ECO:0000313" key="7">
    <source>
        <dbReference type="EMBL" id="SFH45839.1"/>
    </source>
</evidence>
<dbReference type="GO" id="GO:0000166">
    <property type="term" value="F:nucleotide binding"/>
    <property type="evidence" value="ECO:0007669"/>
    <property type="project" value="UniProtKB-KW"/>
</dbReference>
<dbReference type="InterPro" id="IPR008201">
    <property type="entry name" value="HepT-like"/>
</dbReference>
<keyword evidence="3" id="KW-0540">Nuclease</keyword>
<keyword evidence="5" id="KW-0378">Hydrolase</keyword>
<proteinExistence type="inferred from homology"/>
<dbReference type="InterPro" id="IPR051813">
    <property type="entry name" value="HepT_RNase_toxin"/>
</dbReference>
<dbReference type="PANTHER" id="PTHR34139:SF1">
    <property type="entry name" value="RNASE MJ1380-RELATED"/>
    <property type="match status" value="1"/>
</dbReference>
<dbReference type="AlphaFoldDB" id="A0A1I3A7Z1"/>
<dbReference type="PANTHER" id="PTHR34139">
    <property type="entry name" value="UPF0331 PROTEIN MJ0127"/>
    <property type="match status" value="1"/>
</dbReference>
<gene>
    <name evidence="7" type="ORF">SAMN04488066_104220</name>
</gene>
<dbReference type="OrthoDB" id="318716at2157"/>
<dbReference type="RefSeq" id="WP_149783848.1">
    <property type="nucleotide sequence ID" value="NZ_BAAADP010000001.1"/>
</dbReference>
<reference evidence="7 8" key="1">
    <citation type="submission" date="2016-10" db="EMBL/GenBank/DDBJ databases">
        <authorList>
            <person name="Varghese N."/>
            <person name="Submissions S."/>
        </authorList>
    </citation>
    <scope>NUCLEOTIDE SEQUENCE [LARGE SCALE GENOMIC DNA]</scope>
    <source>
        <strain evidence="7 8">CGMCC 1.6377</strain>
    </source>
</reference>
<dbReference type="EMBL" id="FOPZ01000004">
    <property type="protein sequence ID" value="SFH45839.1"/>
    <property type="molecule type" value="Genomic_DNA"/>
</dbReference>
<dbReference type="GO" id="GO:0110001">
    <property type="term" value="C:toxin-antitoxin complex"/>
    <property type="evidence" value="ECO:0007669"/>
    <property type="project" value="InterPro"/>
</dbReference>
<evidence type="ECO:0000313" key="8">
    <source>
        <dbReference type="Proteomes" id="UP000323537"/>
    </source>
</evidence>
<evidence type="ECO:0000256" key="5">
    <source>
        <dbReference type="ARBA" id="ARBA00022801"/>
    </source>
</evidence>
<protein>
    <submittedName>
        <fullName evidence="7">Uncharacterized conserved protein, contains HEPN domain</fullName>
    </submittedName>
</protein>
<dbReference type="Gene3D" id="1.20.120.580">
    <property type="entry name" value="bsu32300-like"/>
    <property type="match status" value="1"/>
</dbReference>
<keyword evidence="4" id="KW-0547">Nucleotide-binding</keyword>
<keyword evidence="8" id="KW-1185">Reference proteome</keyword>
<dbReference type="Pfam" id="PF01934">
    <property type="entry name" value="HepT-like"/>
    <property type="match status" value="1"/>
</dbReference>
<accession>A0A1I3A7Z1</accession>
<name>A0A1I3A7Z1_9EURY</name>
<comment type="similarity">
    <text evidence="6">Belongs to the HepT RNase toxin family.</text>
</comment>
<evidence type="ECO:0000256" key="1">
    <source>
        <dbReference type="ARBA" id="ARBA00022553"/>
    </source>
</evidence>
<dbReference type="GO" id="GO:0004540">
    <property type="term" value="F:RNA nuclease activity"/>
    <property type="evidence" value="ECO:0007669"/>
    <property type="project" value="InterPro"/>
</dbReference>
<dbReference type="GO" id="GO:0016787">
    <property type="term" value="F:hydrolase activity"/>
    <property type="evidence" value="ECO:0007669"/>
    <property type="project" value="UniProtKB-KW"/>
</dbReference>
<dbReference type="Proteomes" id="UP000323537">
    <property type="component" value="Unassembled WGS sequence"/>
</dbReference>
<evidence type="ECO:0000256" key="2">
    <source>
        <dbReference type="ARBA" id="ARBA00022649"/>
    </source>
</evidence>
<dbReference type="InterPro" id="IPR037038">
    <property type="entry name" value="HepT-like_sf"/>
</dbReference>
<evidence type="ECO:0000256" key="3">
    <source>
        <dbReference type="ARBA" id="ARBA00022722"/>
    </source>
</evidence>
<keyword evidence="2" id="KW-1277">Toxin-antitoxin system</keyword>
<sequence length="112" mass="12948">MREVVDYLDDILDAVEKIRRFTNGMDYEAFIEDEKTIDAVLRNFEVIGEAAKNVPDDIRHEYSTVPWSEMAGMRDKLIHGYATVELGIVWATIEEELPTLETRIESVRAELE</sequence>
<evidence type="ECO:0000256" key="4">
    <source>
        <dbReference type="ARBA" id="ARBA00022741"/>
    </source>
</evidence>
<organism evidence="7 8">
    <name type="scientific">Halorubrum aquaticum</name>
    <dbReference type="NCBI Taxonomy" id="387340"/>
    <lineage>
        <taxon>Archaea</taxon>
        <taxon>Methanobacteriati</taxon>
        <taxon>Methanobacteriota</taxon>
        <taxon>Stenosarchaea group</taxon>
        <taxon>Halobacteria</taxon>
        <taxon>Halobacteriales</taxon>
        <taxon>Haloferacaceae</taxon>
        <taxon>Halorubrum</taxon>
    </lineage>
</organism>
<evidence type="ECO:0000256" key="6">
    <source>
        <dbReference type="ARBA" id="ARBA00024207"/>
    </source>
</evidence>
<keyword evidence="1" id="KW-0597">Phosphoprotein</keyword>